<sequence length="89" mass="9819">MGTRENAPNRKEKRDVALCRCLQRGDVASFVNSFLFRLLLALLDSRPLVSQGFLSIGRRGVQSLGAAVNPPFLDPPADSREPRPLSRAE</sequence>
<protein>
    <submittedName>
        <fullName evidence="2">Uncharacterized protein</fullName>
    </submittedName>
</protein>
<evidence type="ECO:0000256" key="1">
    <source>
        <dbReference type="SAM" id="MobiDB-lite"/>
    </source>
</evidence>
<accession>A0A5B7K2K0</accession>
<name>A0A5B7K2K0_PORTR</name>
<reference evidence="2 3" key="1">
    <citation type="submission" date="2019-05" db="EMBL/GenBank/DDBJ databases">
        <title>Another draft genome of Portunus trituberculatus and its Hox gene families provides insights of decapod evolution.</title>
        <authorList>
            <person name="Jeong J.-H."/>
            <person name="Song I."/>
            <person name="Kim S."/>
            <person name="Choi T."/>
            <person name="Kim D."/>
            <person name="Ryu S."/>
            <person name="Kim W."/>
        </authorList>
    </citation>
    <scope>NUCLEOTIDE SEQUENCE [LARGE SCALE GENOMIC DNA]</scope>
    <source>
        <tissue evidence="2">Muscle</tissue>
    </source>
</reference>
<keyword evidence="3" id="KW-1185">Reference proteome</keyword>
<proteinExistence type="predicted"/>
<feature type="region of interest" description="Disordered" evidence="1">
    <location>
        <begin position="66"/>
        <end position="89"/>
    </location>
</feature>
<dbReference type="EMBL" id="VSRR010141632">
    <property type="protein sequence ID" value="MPD04562.1"/>
    <property type="molecule type" value="Genomic_DNA"/>
</dbReference>
<organism evidence="2 3">
    <name type="scientific">Portunus trituberculatus</name>
    <name type="common">Swimming crab</name>
    <name type="synonym">Neptunus trituberculatus</name>
    <dbReference type="NCBI Taxonomy" id="210409"/>
    <lineage>
        <taxon>Eukaryota</taxon>
        <taxon>Metazoa</taxon>
        <taxon>Ecdysozoa</taxon>
        <taxon>Arthropoda</taxon>
        <taxon>Crustacea</taxon>
        <taxon>Multicrustacea</taxon>
        <taxon>Malacostraca</taxon>
        <taxon>Eumalacostraca</taxon>
        <taxon>Eucarida</taxon>
        <taxon>Decapoda</taxon>
        <taxon>Pleocyemata</taxon>
        <taxon>Brachyura</taxon>
        <taxon>Eubrachyura</taxon>
        <taxon>Portunoidea</taxon>
        <taxon>Portunidae</taxon>
        <taxon>Portuninae</taxon>
        <taxon>Portunus</taxon>
    </lineage>
</organism>
<feature type="compositionally biased region" description="Basic and acidic residues" evidence="1">
    <location>
        <begin position="77"/>
        <end position="89"/>
    </location>
</feature>
<dbReference type="AlphaFoldDB" id="A0A5B7K2K0"/>
<dbReference type="Proteomes" id="UP000324222">
    <property type="component" value="Unassembled WGS sequence"/>
</dbReference>
<gene>
    <name evidence="2" type="ORF">E2C01_100256</name>
</gene>
<comment type="caution">
    <text evidence="2">The sequence shown here is derived from an EMBL/GenBank/DDBJ whole genome shotgun (WGS) entry which is preliminary data.</text>
</comment>
<evidence type="ECO:0000313" key="3">
    <source>
        <dbReference type="Proteomes" id="UP000324222"/>
    </source>
</evidence>
<evidence type="ECO:0000313" key="2">
    <source>
        <dbReference type="EMBL" id="MPD04562.1"/>
    </source>
</evidence>